<organism evidence="3 4">
    <name type="scientific">Acidovorax temperans</name>
    <dbReference type="NCBI Taxonomy" id="80878"/>
    <lineage>
        <taxon>Bacteria</taxon>
        <taxon>Pseudomonadati</taxon>
        <taxon>Pseudomonadota</taxon>
        <taxon>Betaproteobacteria</taxon>
        <taxon>Burkholderiales</taxon>
        <taxon>Comamonadaceae</taxon>
        <taxon>Acidovorax</taxon>
    </lineage>
</organism>
<dbReference type="CDD" id="cd00293">
    <property type="entry name" value="USP-like"/>
    <property type="match status" value="2"/>
</dbReference>
<reference evidence="3 4" key="1">
    <citation type="submission" date="2014-12" db="EMBL/GenBank/DDBJ databases">
        <title>Isolation of bacteria from lake water.</title>
        <authorList>
            <person name="Sheng K.-Y."/>
            <person name="Chin P.-S."/>
            <person name="Chan K.-G."/>
            <person name="Tan G.S."/>
        </authorList>
    </citation>
    <scope>NUCLEOTIDE SEQUENCE [LARGE SCALE GENOMIC DNA]</scope>
    <source>
        <strain evidence="3 4">KY4</strain>
    </source>
</reference>
<dbReference type="AlphaFoldDB" id="A0A0D7K9W8"/>
<comment type="similarity">
    <text evidence="1">Belongs to the universal stress protein A family.</text>
</comment>
<name>A0A0D7K9W8_9BURK</name>
<feature type="domain" description="UspA" evidence="2">
    <location>
        <begin position="2"/>
        <end position="156"/>
    </location>
</feature>
<dbReference type="STRING" id="80878.RP29_07445"/>
<gene>
    <name evidence="3" type="ORF">RP29_07445</name>
</gene>
<dbReference type="InterPro" id="IPR006015">
    <property type="entry name" value="Universal_stress_UspA"/>
</dbReference>
<dbReference type="SUPFAM" id="SSF52402">
    <property type="entry name" value="Adenine nucleotide alpha hydrolases-like"/>
    <property type="match status" value="2"/>
</dbReference>
<feature type="domain" description="UspA" evidence="2">
    <location>
        <begin position="208"/>
        <end position="285"/>
    </location>
</feature>
<keyword evidence="4" id="KW-1185">Reference proteome</keyword>
<evidence type="ECO:0000259" key="2">
    <source>
        <dbReference type="Pfam" id="PF00582"/>
    </source>
</evidence>
<dbReference type="OrthoDB" id="9804721at2"/>
<sequence length="285" mass="31079">MNKVYACIDGLRTTTAVIDWAAWAADCLDVPLELLHVLEREPEGYAVADFSGAIGLGAQETLLQQLSDLDAKKAKLAQVAGRQVLDRAQERVRAGGLERVQVLMRHGELTDTVIELEPDARLFVLGEHHRAEDAKKLHLDHHLERVIRAVKRPVLVATAEQFFPPERFVIAFDGSDTAIRIVQTVARSPMLKGLSALIVMCGSPLADAQAALRLAQTLLEEAGFEVSAKVLPGEPEHELPVLLDGQGAALLVMGAYGHSRIRHLVLGSTTTTLLRLSRVPVLVLR</sequence>
<evidence type="ECO:0000256" key="1">
    <source>
        <dbReference type="ARBA" id="ARBA00008791"/>
    </source>
</evidence>
<dbReference type="PATRIC" id="fig|80878.5.peg.995"/>
<dbReference type="InterPro" id="IPR006016">
    <property type="entry name" value="UspA"/>
</dbReference>
<proteinExistence type="inferred from homology"/>
<dbReference type="EMBL" id="JXYQ01000020">
    <property type="protein sequence ID" value="KJA11110.1"/>
    <property type="molecule type" value="Genomic_DNA"/>
</dbReference>
<protein>
    <submittedName>
        <fullName evidence="3">Universal stress protein UspA</fullName>
    </submittedName>
</protein>
<dbReference type="PRINTS" id="PR01438">
    <property type="entry name" value="UNVRSLSTRESS"/>
</dbReference>
<accession>A0A0D7K9W8</accession>
<dbReference type="Gene3D" id="3.40.50.12370">
    <property type="match status" value="1"/>
</dbReference>
<dbReference type="Pfam" id="PF00582">
    <property type="entry name" value="Usp"/>
    <property type="match status" value="2"/>
</dbReference>
<evidence type="ECO:0000313" key="3">
    <source>
        <dbReference type="EMBL" id="KJA11110.1"/>
    </source>
</evidence>
<evidence type="ECO:0000313" key="4">
    <source>
        <dbReference type="Proteomes" id="UP000032566"/>
    </source>
</evidence>
<dbReference type="RefSeq" id="WP_044397074.1">
    <property type="nucleotide sequence ID" value="NZ_JXYQ01000020.1"/>
</dbReference>
<dbReference type="Proteomes" id="UP000032566">
    <property type="component" value="Unassembled WGS sequence"/>
</dbReference>
<dbReference type="PANTHER" id="PTHR46268:SF15">
    <property type="entry name" value="UNIVERSAL STRESS PROTEIN HP_0031"/>
    <property type="match status" value="1"/>
</dbReference>
<comment type="caution">
    <text evidence="3">The sequence shown here is derived from an EMBL/GenBank/DDBJ whole genome shotgun (WGS) entry which is preliminary data.</text>
</comment>
<dbReference type="PANTHER" id="PTHR46268">
    <property type="entry name" value="STRESS RESPONSE PROTEIN NHAX"/>
    <property type="match status" value="1"/>
</dbReference>